<name>A0A0R0C652_9GAMM</name>
<comment type="caution">
    <text evidence="1">The sequence shown here is derived from an EMBL/GenBank/DDBJ whole genome shotgun (WGS) entry which is preliminary data.</text>
</comment>
<dbReference type="EMBL" id="LDJI01000009">
    <property type="protein sequence ID" value="KRG65181.1"/>
    <property type="molecule type" value="Genomic_DNA"/>
</dbReference>
<evidence type="ECO:0000313" key="1">
    <source>
        <dbReference type="EMBL" id="KRG65181.1"/>
    </source>
</evidence>
<proteinExistence type="predicted"/>
<dbReference type="AlphaFoldDB" id="A0A0R0C652"/>
<evidence type="ECO:0000313" key="2">
    <source>
        <dbReference type="Proteomes" id="UP000050864"/>
    </source>
</evidence>
<dbReference type="STRING" id="405444.ABB26_05085"/>
<keyword evidence="2" id="KW-1185">Reference proteome</keyword>
<dbReference type="Proteomes" id="UP000050864">
    <property type="component" value="Unassembled WGS sequence"/>
</dbReference>
<accession>A0A0R0C652</accession>
<protein>
    <submittedName>
        <fullName evidence="1">Uncharacterized protein</fullName>
    </submittedName>
</protein>
<organism evidence="1 2">
    <name type="scientific">Stenotrophomonas humi</name>
    <dbReference type="NCBI Taxonomy" id="405444"/>
    <lineage>
        <taxon>Bacteria</taxon>
        <taxon>Pseudomonadati</taxon>
        <taxon>Pseudomonadota</taxon>
        <taxon>Gammaproteobacteria</taxon>
        <taxon>Lysobacterales</taxon>
        <taxon>Lysobacteraceae</taxon>
        <taxon>Stenotrophomonas</taxon>
    </lineage>
</organism>
<sequence>MSAQPWTEEKGGPRHYTSVTIEMAFRAAHRWPSRLPTWQELVEAYGMNRATAYRWIRAMKDARGIA</sequence>
<reference evidence="1 2" key="1">
    <citation type="submission" date="2015-05" db="EMBL/GenBank/DDBJ databases">
        <title>Genome sequencing and analysis of members of genus Stenotrophomonas.</title>
        <authorList>
            <person name="Patil P.P."/>
            <person name="Midha S."/>
            <person name="Patil P.B."/>
        </authorList>
    </citation>
    <scope>NUCLEOTIDE SEQUENCE [LARGE SCALE GENOMIC DNA]</scope>
    <source>
        <strain evidence="1 2">DSM 18929</strain>
    </source>
</reference>
<gene>
    <name evidence="1" type="ORF">ABB26_05085</name>
</gene>
<dbReference type="PATRIC" id="fig|405444.3.peg.3724"/>